<evidence type="ECO:0008006" key="3">
    <source>
        <dbReference type="Google" id="ProtNLM"/>
    </source>
</evidence>
<sequence>MNVPEVIVISKSKYEELGFLLEDFCNQANTIWALFTTLAGQLVVQRGFVDSFDVLTINAVACSIFNSTMELAHIVGDKKFSSFLQEGVNASMYYTCVNDDYLLVTLFDDRTLPGLVKVASVDFCAEAVRILENEV</sequence>
<comment type="caution">
    <text evidence="1">The sequence shown here is derived from an EMBL/GenBank/DDBJ whole genome shotgun (WGS) entry which is preliminary data.</text>
</comment>
<dbReference type="AlphaFoldDB" id="A0A0S8JZ55"/>
<name>A0A0S8JZ55_UNCW3</name>
<dbReference type="Proteomes" id="UP000050975">
    <property type="component" value="Unassembled WGS sequence"/>
</dbReference>
<accession>A0A0S8JZ55</accession>
<dbReference type="SUPFAM" id="SSF103196">
    <property type="entry name" value="Roadblock/LC7 domain"/>
    <property type="match status" value="1"/>
</dbReference>
<proteinExistence type="predicted"/>
<dbReference type="Gene3D" id="3.30.450.30">
    <property type="entry name" value="Dynein light chain 2a, cytoplasmic"/>
    <property type="match status" value="1"/>
</dbReference>
<evidence type="ECO:0000313" key="2">
    <source>
        <dbReference type="Proteomes" id="UP000050975"/>
    </source>
</evidence>
<evidence type="ECO:0000313" key="1">
    <source>
        <dbReference type="EMBL" id="KPL14808.1"/>
    </source>
</evidence>
<organism evidence="1 2">
    <name type="scientific">candidate division WOR_3 bacterium SM1_77</name>
    <dbReference type="NCBI Taxonomy" id="1703778"/>
    <lineage>
        <taxon>Bacteria</taxon>
        <taxon>Bacteria division WOR-3</taxon>
    </lineage>
</organism>
<dbReference type="EMBL" id="LJVE01000034">
    <property type="protein sequence ID" value="KPL14808.1"/>
    <property type="molecule type" value="Genomic_DNA"/>
</dbReference>
<reference evidence="1 2" key="1">
    <citation type="journal article" date="2015" name="Microbiome">
        <title>Genomic resolution of linkages in carbon, nitrogen, and sulfur cycling among widespread estuary sediment bacteria.</title>
        <authorList>
            <person name="Baker B.J."/>
            <person name="Lazar C.S."/>
            <person name="Teske A.P."/>
            <person name="Dick G.J."/>
        </authorList>
    </citation>
    <scope>NUCLEOTIDE SEQUENCE [LARGE SCALE GENOMIC DNA]</scope>
    <source>
        <strain evidence="1">SM1_77</strain>
    </source>
</reference>
<gene>
    <name evidence="1" type="ORF">AMJ74_02670</name>
</gene>
<protein>
    <recommendedName>
        <fullName evidence="3">Roadblock/LAMTOR2 domain-containing protein</fullName>
    </recommendedName>
</protein>